<dbReference type="NCBIfam" id="TIGR01700">
    <property type="entry name" value="PNPH"/>
    <property type="match status" value="1"/>
</dbReference>
<organism evidence="11 12">
    <name type="scientific">Eggerthia catenaformis OT 569 = DSM 20559</name>
    <dbReference type="NCBI Taxonomy" id="999415"/>
    <lineage>
        <taxon>Bacteria</taxon>
        <taxon>Bacillati</taxon>
        <taxon>Bacillota</taxon>
        <taxon>Erysipelotrichia</taxon>
        <taxon>Erysipelotrichales</taxon>
        <taxon>Coprobacillaceae</taxon>
        <taxon>Eggerthia</taxon>
    </lineage>
</organism>
<dbReference type="EMBL" id="AGEJ01000005">
    <property type="protein sequence ID" value="EMD17438.1"/>
    <property type="molecule type" value="Genomic_DNA"/>
</dbReference>
<dbReference type="InterPro" id="IPR018099">
    <property type="entry name" value="Purine_phosphorylase-2_CS"/>
</dbReference>
<comment type="pathway">
    <text evidence="2 8">Purine metabolism; purine nucleoside salvage.</text>
</comment>
<evidence type="ECO:0000256" key="7">
    <source>
        <dbReference type="ARBA" id="ARBA00048556"/>
    </source>
</evidence>
<dbReference type="Proteomes" id="UP000011758">
    <property type="component" value="Unassembled WGS sequence"/>
</dbReference>
<dbReference type="NCBIfam" id="NF006054">
    <property type="entry name" value="PRK08202.1"/>
    <property type="match status" value="1"/>
</dbReference>
<dbReference type="GO" id="GO:0009116">
    <property type="term" value="P:nucleoside metabolic process"/>
    <property type="evidence" value="ECO:0007669"/>
    <property type="project" value="InterPro"/>
</dbReference>
<feature type="binding site" evidence="9">
    <location>
        <position position="192"/>
    </location>
    <ligand>
        <name>a purine D-ribonucleoside</name>
        <dbReference type="ChEBI" id="CHEBI:142355"/>
    </ligand>
</feature>
<dbReference type="PIRSF" id="PIRSF000477">
    <property type="entry name" value="PurNPase"/>
    <property type="match status" value="1"/>
</dbReference>
<feature type="binding site" evidence="9">
    <location>
        <position position="234"/>
    </location>
    <ligand>
        <name>a purine D-ribonucleoside</name>
        <dbReference type="ChEBI" id="CHEBI:142355"/>
    </ligand>
</feature>
<proteinExistence type="inferred from homology"/>
<feature type="domain" description="Nucleoside phosphorylase" evidence="10">
    <location>
        <begin position="23"/>
        <end position="269"/>
    </location>
</feature>
<feature type="binding site" evidence="9">
    <location>
        <begin position="80"/>
        <end position="82"/>
    </location>
    <ligand>
        <name>phosphate</name>
        <dbReference type="ChEBI" id="CHEBI:43474"/>
    </ligand>
</feature>
<reference evidence="11 12" key="1">
    <citation type="submission" date="2013-02" db="EMBL/GenBank/DDBJ databases">
        <title>The Genome Sequence of Lactobacillus catenaformis F0143.</title>
        <authorList>
            <consortium name="The Broad Institute Genome Sequencing Platform"/>
            <person name="Earl A."/>
            <person name="Ward D."/>
            <person name="Feldgarden M."/>
            <person name="Gevers D."/>
            <person name="Izard J."/>
            <person name="Blanton J.M."/>
            <person name="Mathney J."/>
            <person name="Dewhirst F.E."/>
            <person name="Young S.K."/>
            <person name="Zeng Q."/>
            <person name="Gargeya S."/>
            <person name="Fitzgerald M."/>
            <person name="Haas B."/>
            <person name="Abouelleil A."/>
            <person name="Alvarado L."/>
            <person name="Arachchi H.M."/>
            <person name="Berlin A."/>
            <person name="Chapman S.B."/>
            <person name="Gearin G."/>
            <person name="Goldberg J."/>
            <person name="Griggs A."/>
            <person name="Gujja S."/>
            <person name="Hansen M."/>
            <person name="Heiman D."/>
            <person name="Howarth C."/>
            <person name="Larimer J."/>
            <person name="Lui A."/>
            <person name="MacDonald P.J.P."/>
            <person name="McCowen C."/>
            <person name="Montmayeur A."/>
            <person name="Murphy C."/>
            <person name="Neiman D."/>
            <person name="Pearson M."/>
            <person name="Priest M."/>
            <person name="Roberts A."/>
            <person name="Saif S."/>
            <person name="Shea T."/>
            <person name="Sisk P."/>
            <person name="Stolte C."/>
            <person name="Sykes S."/>
            <person name="Wortman J."/>
            <person name="Nusbaum C."/>
            <person name="Birren B."/>
        </authorList>
    </citation>
    <scope>NUCLEOTIDE SEQUENCE [LARGE SCALE GENOMIC DNA]</scope>
    <source>
        <strain evidence="11 12">OT 569</strain>
    </source>
</reference>
<evidence type="ECO:0000313" key="12">
    <source>
        <dbReference type="Proteomes" id="UP000011758"/>
    </source>
</evidence>
<dbReference type="EC" id="2.4.2.1" evidence="8"/>
<evidence type="ECO:0000256" key="6">
    <source>
        <dbReference type="ARBA" id="ARBA00022679"/>
    </source>
</evidence>
<dbReference type="RefSeq" id="WP_004801247.1">
    <property type="nucleotide sequence ID" value="NZ_AUGJ01000009.1"/>
</dbReference>
<evidence type="ECO:0000256" key="5">
    <source>
        <dbReference type="ARBA" id="ARBA00022676"/>
    </source>
</evidence>
<feature type="binding site" evidence="9">
    <location>
        <position position="211"/>
    </location>
    <ligand>
        <name>phosphate</name>
        <dbReference type="ChEBI" id="CHEBI:43474"/>
    </ligand>
</feature>
<dbReference type="InterPro" id="IPR035994">
    <property type="entry name" value="Nucleoside_phosphorylase_sf"/>
</dbReference>
<comment type="catalytic activity">
    <reaction evidence="7">
        <text>a purine 2'-deoxy-D-ribonucleoside + phosphate = a purine nucleobase + 2-deoxy-alpha-D-ribose 1-phosphate</text>
        <dbReference type="Rhea" id="RHEA:36431"/>
        <dbReference type="ChEBI" id="CHEBI:26386"/>
        <dbReference type="ChEBI" id="CHEBI:43474"/>
        <dbReference type="ChEBI" id="CHEBI:57259"/>
        <dbReference type="ChEBI" id="CHEBI:142361"/>
        <dbReference type="EC" id="2.4.2.1"/>
    </reaction>
</comment>
<keyword evidence="6 8" id="KW-0808">Transferase</keyword>
<feature type="binding site" evidence="9">
    <location>
        <position position="112"/>
    </location>
    <ligand>
        <name>phosphate</name>
        <dbReference type="ChEBI" id="CHEBI:43474"/>
    </ligand>
</feature>
<dbReference type="Gene3D" id="3.40.50.1580">
    <property type="entry name" value="Nucleoside phosphorylase domain"/>
    <property type="match status" value="1"/>
</dbReference>
<dbReference type="PATRIC" id="fig|999415.3.peg.227"/>
<evidence type="ECO:0000256" key="9">
    <source>
        <dbReference type="PIRSR" id="PIRSR000477-2"/>
    </source>
</evidence>
<dbReference type="InterPro" id="IPR011270">
    <property type="entry name" value="Pur_Nuc_Pase_Ino/Guo-sp"/>
</dbReference>
<dbReference type="InterPro" id="IPR011268">
    <property type="entry name" value="Purine_phosphorylase"/>
</dbReference>
<name>M2NGT4_9FIRM</name>
<evidence type="ECO:0000259" key="10">
    <source>
        <dbReference type="Pfam" id="PF01048"/>
    </source>
</evidence>
<comment type="caution">
    <text evidence="11">The sequence shown here is derived from an EMBL/GenBank/DDBJ whole genome shotgun (WGS) entry which is preliminary data.</text>
</comment>
<dbReference type="BioCyc" id="ECAT999415-HMP:GTTI-234-MONOMER"/>
<dbReference type="UniPathway" id="UPA00606"/>
<evidence type="ECO:0000256" key="2">
    <source>
        <dbReference type="ARBA" id="ARBA00005058"/>
    </source>
</evidence>
<keyword evidence="5 8" id="KW-0328">Glycosyltransferase</keyword>
<dbReference type="GO" id="GO:0004731">
    <property type="term" value="F:purine-nucleoside phosphorylase activity"/>
    <property type="evidence" value="ECO:0007669"/>
    <property type="project" value="UniProtKB-EC"/>
</dbReference>
<dbReference type="OrthoDB" id="1523230at2"/>
<comment type="similarity">
    <text evidence="3 8">Belongs to the PNP/MTAP phosphorylase family.</text>
</comment>
<dbReference type="STRING" id="999415.HMPREF9943_00225"/>
<dbReference type="PANTHER" id="PTHR11904">
    <property type="entry name" value="METHYLTHIOADENOSINE/PURINE NUCLEOSIDE PHOSPHORYLASE"/>
    <property type="match status" value="1"/>
</dbReference>
<dbReference type="Pfam" id="PF01048">
    <property type="entry name" value="PNP_UDP_1"/>
    <property type="match status" value="1"/>
</dbReference>
<dbReference type="PANTHER" id="PTHR11904:SF9">
    <property type="entry name" value="PURINE NUCLEOSIDE PHOSPHORYLASE-RELATED"/>
    <property type="match status" value="1"/>
</dbReference>
<keyword evidence="12" id="KW-1185">Reference proteome</keyword>
<feature type="binding site" evidence="9">
    <location>
        <position position="60"/>
    </location>
    <ligand>
        <name>phosphate</name>
        <dbReference type="ChEBI" id="CHEBI:43474"/>
    </ligand>
</feature>
<comment type="function">
    <text evidence="1">The purine nucleoside phosphorylases catalyze the phosphorolytic breakdown of the N-glycosidic bond in the beta-(deoxy)ribonucleoside molecules, with the formation of the corresponding free purine bases and pentose-1-phosphate. Cleaves guanosine, inosine, 2'-deoxyguanosine and 2'-deoxyinosine.</text>
</comment>
<dbReference type="GO" id="GO:0005737">
    <property type="term" value="C:cytoplasm"/>
    <property type="evidence" value="ECO:0007669"/>
    <property type="project" value="TreeGrafter"/>
</dbReference>
<dbReference type="CDD" id="cd09009">
    <property type="entry name" value="PNP-EcPNPII_like"/>
    <property type="match status" value="1"/>
</dbReference>
<gene>
    <name evidence="11" type="ORF">HMPREF9943_00225</name>
</gene>
<dbReference type="InterPro" id="IPR000845">
    <property type="entry name" value="Nucleoside_phosphorylase_d"/>
</dbReference>
<dbReference type="PROSITE" id="PS01240">
    <property type="entry name" value="PNP_MTAP_2"/>
    <property type="match status" value="1"/>
</dbReference>
<dbReference type="SUPFAM" id="SSF53167">
    <property type="entry name" value="Purine and uridine phosphorylases"/>
    <property type="match status" value="1"/>
</dbReference>
<protein>
    <recommendedName>
        <fullName evidence="8">Purine nucleoside phosphorylase</fullName>
        <ecNumber evidence="8">2.4.2.1</ecNumber>
    </recommendedName>
    <alternativeName>
        <fullName evidence="8">Inosine-guanosine phosphorylase</fullName>
    </alternativeName>
</protein>
<evidence type="ECO:0000256" key="3">
    <source>
        <dbReference type="ARBA" id="ARBA00006751"/>
    </source>
</evidence>
<evidence type="ECO:0000256" key="8">
    <source>
        <dbReference type="PIRNR" id="PIRNR000477"/>
    </source>
</evidence>
<accession>M2NGT4</accession>
<comment type="subunit">
    <text evidence="4">Homotrimer.</text>
</comment>
<dbReference type="AlphaFoldDB" id="M2NGT4"/>
<dbReference type="eggNOG" id="COG0005">
    <property type="taxonomic scope" value="Bacteria"/>
</dbReference>
<evidence type="ECO:0000313" key="11">
    <source>
        <dbReference type="EMBL" id="EMD17438.1"/>
    </source>
</evidence>
<evidence type="ECO:0000256" key="1">
    <source>
        <dbReference type="ARBA" id="ARBA00002678"/>
    </source>
</evidence>
<dbReference type="NCBIfam" id="TIGR01697">
    <property type="entry name" value="PNPH-PUNA-XAPA"/>
    <property type="match status" value="1"/>
</dbReference>
<feature type="binding site" evidence="9">
    <location>
        <position position="29"/>
    </location>
    <ligand>
        <name>phosphate</name>
        <dbReference type="ChEBI" id="CHEBI:43474"/>
    </ligand>
</feature>
<evidence type="ECO:0000256" key="4">
    <source>
        <dbReference type="ARBA" id="ARBA00011233"/>
    </source>
</evidence>
<sequence>MLINSIYEASDFILSLYDKPIDLAIILGSGLGELADSIENPLIIPYEKIPHFPISTIEGHQGILYIGSLEGKTILAMKGRVHYYEGYSMEEITFPVRVFKSLGISQIILTNACGGIRDDLDAGSIVFLEDHCSLFCPSPLRGPNLNEFGPRFKDMSEVYSKRLLNIAYQASKNIDVPVSSGIYGYYPGPMFETPADIRAYKVLGCDLAGMSTVPEAIIARHSDMEILGISLVTNKAAGLSDSPLSHQDVQNAAGKASVSLQKLVREIIKDM</sequence>